<reference evidence="1" key="1">
    <citation type="submission" date="2022-02" db="EMBL/GenBank/DDBJ databases">
        <title>Plant Genome Project.</title>
        <authorList>
            <person name="Zhang R.-G."/>
        </authorList>
    </citation>
    <scope>NUCLEOTIDE SEQUENCE</scope>
    <source>
        <strain evidence="1">AT1</strain>
    </source>
</reference>
<comment type="caution">
    <text evidence="1">The sequence shown here is derived from an EMBL/GenBank/DDBJ whole genome shotgun (WGS) entry which is preliminary data.</text>
</comment>
<organism evidence="1 2">
    <name type="scientific">Rhododendron molle</name>
    <name type="common">Chinese azalea</name>
    <name type="synonym">Azalea mollis</name>
    <dbReference type="NCBI Taxonomy" id="49168"/>
    <lineage>
        <taxon>Eukaryota</taxon>
        <taxon>Viridiplantae</taxon>
        <taxon>Streptophyta</taxon>
        <taxon>Embryophyta</taxon>
        <taxon>Tracheophyta</taxon>
        <taxon>Spermatophyta</taxon>
        <taxon>Magnoliopsida</taxon>
        <taxon>eudicotyledons</taxon>
        <taxon>Gunneridae</taxon>
        <taxon>Pentapetalae</taxon>
        <taxon>asterids</taxon>
        <taxon>Ericales</taxon>
        <taxon>Ericaceae</taxon>
        <taxon>Ericoideae</taxon>
        <taxon>Rhodoreae</taxon>
        <taxon>Rhododendron</taxon>
    </lineage>
</organism>
<gene>
    <name evidence="1" type="ORF">RHMOL_Rhmol05G0070400</name>
</gene>
<proteinExistence type="predicted"/>
<name>A0ACC0NM74_RHOML</name>
<keyword evidence="2" id="KW-1185">Reference proteome</keyword>
<protein>
    <submittedName>
        <fullName evidence="1">Uncharacterized protein</fullName>
    </submittedName>
</protein>
<accession>A0ACC0NM74</accession>
<evidence type="ECO:0000313" key="1">
    <source>
        <dbReference type="EMBL" id="KAI8554086.1"/>
    </source>
</evidence>
<dbReference type="Proteomes" id="UP001062846">
    <property type="component" value="Chromosome 5"/>
</dbReference>
<sequence length="77" mass="9138">MRWSNRLLARNNNGRQTNFQTSNDNEIAYKQTNFQTSLFLPRTMECKLYKIENTYFSPHYKTMKTYLESEDESKGGG</sequence>
<dbReference type="EMBL" id="CM046392">
    <property type="protein sequence ID" value="KAI8554086.1"/>
    <property type="molecule type" value="Genomic_DNA"/>
</dbReference>
<evidence type="ECO:0000313" key="2">
    <source>
        <dbReference type="Proteomes" id="UP001062846"/>
    </source>
</evidence>